<accession>A0A3B3Z9M3</accession>
<proteinExistence type="predicted"/>
<dbReference type="SUPFAM" id="SSF57850">
    <property type="entry name" value="RING/U-box"/>
    <property type="match status" value="1"/>
</dbReference>
<dbReference type="Proteomes" id="UP000261520">
    <property type="component" value="Unplaced"/>
</dbReference>
<dbReference type="GO" id="GO:0008270">
    <property type="term" value="F:zinc ion binding"/>
    <property type="evidence" value="ECO:0007669"/>
    <property type="project" value="UniProtKB-KW"/>
</dbReference>
<evidence type="ECO:0000256" key="1">
    <source>
        <dbReference type="ARBA" id="ARBA00022723"/>
    </source>
</evidence>
<dbReference type="InterPro" id="IPR018957">
    <property type="entry name" value="Znf_C3HC4_RING-type"/>
</dbReference>
<evidence type="ECO:0000259" key="5">
    <source>
        <dbReference type="PROSITE" id="PS50089"/>
    </source>
</evidence>
<keyword evidence="7" id="KW-1185">Reference proteome</keyword>
<dbReference type="PROSITE" id="PS00518">
    <property type="entry name" value="ZF_RING_1"/>
    <property type="match status" value="1"/>
</dbReference>
<dbReference type="Pfam" id="PF00097">
    <property type="entry name" value="zf-C3HC4"/>
    <property type="match status" value="1"/>
</dbReference>
<evidence type="ECO:0000256" key="2">
    <source>
        <dbReference type="ARBA" id="ARBA00022771"/>
    </source>
</evidence>
<dbReference type="InterPro" id="IPR017907">
    <property type="entry name" value="Znf_RING_CS"/>
</dbReference>
<sequence length="51" mass="5368">MAQSAVDPAVDPTALTCSLCLEELKEPVPLPCGHNYCGSCVRKHQGKSLGL</sequence>
<dbReference type="AlphaFoldDB" id="A0A3B3Z9M3"/>
<evidence type="ECO:0000256" key="3">
    <source>
        <dbReference type="ARBA" id="ARBA00022833"/>
    </source>
</evidence>
<dbReference type="Ensembl" id="ENSPMGT00000001357.1">
    <property type="protein sequence ID" value="ENSPMGP00000001278.1"/>
    <property type="gene ID" value="ENSPMGG00000001159.1"/>
</dbReference>
<evidence type="ECO:0000256" key="4">
    <source>
        <dbReference type="PROSITE-ProRule" id="PRU00175"/>
    </source>
</evidence>
<dbReference type="InterPro" id="IPR013083">
    <property type="entry name" value="Znf_RING/FYVE/PHD"/>
</dbReference>
<evidence type="ECO:0000313" key="6">
    <source>
        <dbReference type="Ensembl" id="ENSPMGP00000001278.1"/>
    </source>
</evidence>
<feature type="domain" description="RING-type" evidence="5">
    <location>
        <begin position="17"/>
        <end position="43"/>
    </location>
</feature>
<dbReference type="PROSITE" id="PS50089">
    <property type="entry name" value="ZF_RING_2"/>
    <property type="match status" value="1"/>
</dbReference>
<reference evidence="6" key="2">
    <citation type="submission" date="2025-09" db="UniProtKB">
        <authorList>
            <consortium name="Ensembl"/>
        </authorList>
    </citation>
    <scope>IDENTIFICATION</scope>
</reference>
<reference evidence="6" key="1">
    <citation type="submission" date="2025-08" db="UniProtKB">
        <authorList>
            <consortium name="Ensembl"/>
        </authorList>
    </citation>
    <scope>IDENTIFICATION</scope>
</reference>
<keyword evidence="3" id="KW-0862">Zinc</keyword>
<keyword evidence="1" id="KW-0479">Metal-binding</keyword>
<name>A0A3B3Z9M3_9GOBI</name>
<organism evidence="6 7">
    <name type="scientific">Periophthalmus magnuspinnatus</name>
    <dbReference type="NCBI Taxonomy" id="409849"/>
    <lineage>
        <taxon>Eukaryota</taxon>
        <taxon>Metazoa</taxon>
        <taxon>Chordata</taxon>
        <taxon>Craniata</taxon>
        <taxon>Vertebrata</taxon>
        <taxon>Euteleostomi</taxon>
        <taxon>Actinopterygii</taxon>
        <taxon>Neopterygii</taxon>
        <taxon>Teleostei</taxon>
        <taxon>Neoteleostei</taxon>
        <taxon>Acanthomorphata</taxon>
        <taxon>Gobiaria</taxon>
        <taxon>Gobiiformes</taxon>
        <taxon>Gobioidei</taxon>
        <taxon>Gobiidae</taxon>
        <taxon>Oxudercinae</taxon>
        <taxon>Periophthalmus</taxon>
    </lineage>
</organism>
<dbReference type="Gene3D" id="3.30.40.10">
    <property type="entry name" value="Zinc/RING finger domain, C3HC4 (zinc finger)"/>
    <property type="match status" value="1"/>
</dbReference>
<evidence type="ECO:0000313" key="7">
    <source>
        <dbReference type="Proteomes" id="UP000261520"/>
    </source>
</evidence>
<keyword evidence="2 4" id="KW-0863">Zinc-finger</keyword>
<dbReference type="InterPro" id="IPR001841">
    <property type="entry name" value="Znf_RING"/>
</dbReference>
<protein>
    <recommendedName>
        <fullName evidence="5">RING-type domain-containing protein</fullName>
    </recommendedName>
</protein>